<feature type="transmembrane region" description="Helical" evidence="7">
    <location>
        <begin position="361"/>
        <end position="379"/>
    </location>
</feature>
<dbReference type="OrthoDB" id="9770347at2"/>
<feature type="transmembrane region" description="Helical" evidence="7">
    <location>
        <begin position="84"/>
        <end position="107"/>
    </location>
</feature>
<accession>A0A3E0VF26</accession>
<sequence length="487" mass="52482">MGGHRVSLAGSAARGAATTLGGQWIRFVIQIVSLAVLARLLVPGDYGIISMVTAIVGVATLLGDFGLSMASIQSQNLEDGQRSNLFWINTALGVVLGLLIFFAAVPIAAFYGRPELVDVARSLSLVFLFNALAAQFRAETSRKLRFKWLATADVAAQAIAMVLAIALAVLGAGYWALVVQQITVAFITLVVLVIAAKWLPGLPTRRVPMRSLLGFGANTMGVQLVNYLSANVDNILIGRVWGASALGFYDRAYQIFRLPLMQIAAPMSRVAFPILSRLQNDPAFDKYIQRAQLILSYVMGGVFFVAAALAEPLIEIVLGPGWNESKAIFRILAIGGVFQALGYVYYWVFLAKAMTGIQLKYAIISRSLMVVFMIVGVFWGPIGVAIGGTAGLILNWVVLTIFAIPKTGVNVRALVLTAVRPVVTYGIMVGGLLPLSIFVLADDPAWLQLIVLVGAILLYWGIIVLVVKPVRADLLLIVDAAKRIRKR</sequence>
<dbReference type="CDD" id="cd13127">
    <property type="entry name" value="MATE_tuaB_like"/>
    <property type="match status" value="1"/>
</dbReference>
<dbReference type="PANTHER" id="PTHR30250">
    <property type="entry name" value="PST FAMILY PREDICTED COLANIC ACID TRANSPORTER"/>
    <property type="match status" value="1"/>
</dbReference>
<evidence type="ECO:0000313" key="8">
    <source>
        <dbReference type="EMBL" id="RFA08341.1"/>
    </source>
</evidence>
<evidence type="ECO:0000256" key="5">
    <source>
        <dbReference type="ARBA" id="ARBA00022989"/>
    </source>
</evidence>
<feature type="transmembrane region" description="Helical" evidence="7">
    <location>
        <begin position="148"/>
        <end position="176"/>
    </location>
</feature>
<dbReference type="Proteomes" id="UP000256486">
    <property type="component" value="Unassembled WGS sequence"/>
</dbReference>
<comment type="caution">
    <text evidence="8">The sequence shown here is derived from an EMBL/GenBank/DDBJ whole genome shotgun (WGS) entry which is preliminary data.</text>
</comment>
<evidence type="ECO:0000256" key="7">
    <source>
        <dbReference type="SAM" id="Phobius"/>
    </source>
</evidence>
<keyword evidence="6 7" id="KW-0472">Membrane</keyword>
<dbReference type="GO" id="GO:0005886">
    <property type="term" value="C:plasma membrane"/>
    <property type="evidence" value="ECO:0007669"/>
    <property type="project" value="UniProtKB-SubCell"/>
</dbReference>
<evidence type="ECO:0000313" key="9">
    <source>
        <dbReference type="Proteomes" id="UP000256486"/>
    </source>
</evidence>
<keyword evidence="9" id="KW-1185">Reference proteome</keyword>
<feature type="transmembrane region" description="Helical" evidence="7">
    <location>
        <begin position="417"/>
        <end position="440"/>
    </location>
</feature>
<evidence type="ECO:0000256" key="4">
    <source>
        <dbReference type="ARBA" id="ARBA00022692"/>
    </source>
</evidence>
<keyword evidence="3" id="KW-1003">Cell membrane</keyword>
<dbReference type="Pfam" id="PF13440">
    <property type="entry name" value="Polysacc_synt_3"/>
    <property type="match status" value="1"/>
</dbReference>
<evidence type="ECO:0000256" key="3">
    <source>
        <dbReference type="ARBA" id="ARBA00022475"/>
    </source>
</evidence>
<keyword evidence="4 7" id="KW-0812">Transmembrane</keyword>
<evidence type="ECO:0008006" key="10">
    <source>
        <dbReference type="Google" id="ProtNLM"/>
    </source>
</evidence>
<proteinExistence type="inferred from homology"/>
<gene>
    <name evidence="8" type="ORF">B7R54_03195</name>
</gene>
<evidence type="ECO:0000256" key="2">
    <source>
        <dbReference type="ARBA" id="ARBA00007430"/>
    </source>
</evidence>
<evidence type="ECO:0000256" key="1">
    <source>
        <dbReference type="ARBA" id="ARBA00004651"/>
    </source>
</evidence>
<reference evidence="8 9" key="1">
    <citation type="submission" date="2017-04" db="EMBL/GenBank/DDBJ databases">
        <title>Comparative genome analysis of Subtercola boreus.</title>
        <authorList>
            <person name="Cho Y.-J."/>
            <person name="Cho A."/>
            <person name="Kim O.-S."/>
            <person name="Lee J.-I."/>
        </authorList>
    </citation>
    <scope>NUCLEOTIDE SEQUENCE [LARGE SCALE GENOMIC DNA]</scope>
    <source>
        <strain evidence="8 9">K300</strain>
    </source>
</reference>
<feature type="transmembrane region" description="Helical" evidence="7">
    <location>
        <begin position="385"/>
        <end position="405"/>
    </location>
</feature>
<feature type="transmembrane region" description="Helical" evidence="7">
    <location>
        <begin position="182"/>
        <end position="200"/>
    </location>
</feature>
<comment type="similarity">
    <text evidence="2">Belongs to the polysaccharide synthase family.</text>
</comment>
<keyword evidence="5 7" id="KW-1133">Transmembrane helix</keyword>
<feature type="transmembrane region" description="Helical" evidence="7">
    <location>
        <begin position="119"/>
        <end position="136"/>
    </location>
</feature>
<comment type="subcellular location">
    <subcellularLocation>
        <location evidence="1">Cell membrane</location>
        <topology evidence="1">Multi-pass membrane protein</topology>
    </subcellularLocation>
</comment>
<feature type="transmembrane region" description="Helical" evidence="7">
    <location>
        <begin position="327"/>
        <end position="349"/>
    </location>
</feature>
<dbReference type="InterPro" id="IPR050833">
    <property type="entry name" value="Poly_Biosynth_Transport"/>
</dbReference>
<feature type="transmembrane region" description="Helical" evidence="7">
    <location>
        <begin position="446"/>
        <end position="467"/>
    </location>
</feature>
<dbReference type="PANTHER" id="PTHR30250:SF10">
    <property type="entry name" value="LIPOPOLYSACCHARIDE BIOSYNTHESIS PROTEIN WZXC"/>
    <property type="match status" value="1"/>
</dbReference>
<feature type="transmembrane region" description="Helical" evidence="7">
    <location>
        <begin position="24"/>
        <end position="42"/>
    </location>
</feature>
<organism evidence="8 9">
    <name type="scientific">Subtercola boreus</name>
    <dbReference type="NCBI Taxonomy" id="120213"/>
    <lineage>
        <taxon>Bacteria</taxon>
        <taxon>Bacillati</taxon>
        <taxon>Actinomycetota</taxon>
        <taxon>Actinomycetes</taxon>
        <taxon>Micrococcales</taxon>
        <taxon>Microbacteriaceae</taxon>
        <taxon>Subtercola</taxon>
    </lineage>
</organism>
<dbReference type="EMBL" id="NBWZ01000001">
    <property type="protein sequence ID" value="RFA08341.1"/>
    <property type="molecule type" value="Genomic_DNA"/>
</dbReference>
<feature type="transmembrane region" description="Helical" evidence="7">
    <location>
        <begin position="48"/>
        <end position="72"/>
    </location>
</feature>
<protein>
    <recommendedName>
        <fullName evidence="10">Lipopolysaccharide biosynthesis protein</fullName>
    </recommendedName>
</protein>
<evidence type="ECO:0000256" key="6">
    <source>
        <dbReference type="ARBA" id="ARBA00023136"/>
    </source>
</evidence>
<feature type="transmembrane region" description="Helical" evidence="7">
    <location>
        <begin position="294"/>
        <end position="315"/>
    </location>
</feature>
<dbReference type="AlphaFoldDB" id="A0A3E0VF26"/>
<name>A0A3E0VF26_9MICO</name>